<dbReference type="NCBIfam" id="NF041518">
    <property type="entry name" value="choice_anch_Q"/>
    <property type="match status" value="4"/>
</dbReference>
<dbReference type="OrthoDB" id="292920at2"/>
<evidence type="ECO:0000259" key="2">
    <source>
        <dbReference type="Pfam" id="PF13229"/>
    </source>
</evidence>
<dbReference type="SMART" id="SM00710">
    <property type="entry name" value="PbH1"/>
    <property type="match status" value="25"/>
</dbReference>
<dbReference type="Pfam" id="PF13229">
    <property type="entry name" value="Beta_helix"/>
    <property type="match status" value="3"/>
</dbReference>
<feature type="domain" description="Right handed beta helix" evidence="2">
    <location>
        <begin position="207"/>
        <end position="363"/>
    </location>
</feature>
<comment type="caution">
    <text evidence="3">The sequence shown here is derived from an EMBL/GenBank/DDBJ whole genome shotgun (WGS) entry which is preliminary data.</text>
</comment>
<proteinExistence type="predicted"/>
<reference evidence="3 4" key="1">
    <citation type="submission" date="2019-02" db="EMBL/GenBank/DDBJ databases">
        <title>Deep-cultivation of Planctomycetes and their phenomic and genomic characterization uncovers novel biology.</title>
        <authorList>
            <person name="Wiegand S."/>
            <person name="Jogler M."/>
            <person name="Boedeker C."/>
            <person name="Pinto D."/>
            <person name="Vollmers J."/>
            <person name="Rivas-Marin E."/>
            <person name="Kohn T."/>
            <person name="Peeters S.H."/>
            <person name="Heuer A."/>
            <person name="Rast P."/>
            <person name="Oberbeckmann S."/>
            <person name="Bunk B."/>
            <person name="Jeske O."/>
            <person name="Meyerdierks A."/>
            <person name="Storesund J.E."/>
            <person name="Kallscheuer N."/>
            <person name="Luecker S."/>
            <person name="Lage O.M."/>
            <person name="Pohl T."/>
            <person name="Merkel B.J."/>
            <person name="Hornburger P."/>
            <person name="Mueller R.-W."/>
            <person name="Bruemmer F."/>
            <person name="Labrenz M."/>
            <person name="Spormann A.M."/>
            <person name="Op Den Camp H."/>
            <person name="Overmann J."/>
            <person name="Amann R."/>
            <person name="Jetten M.S.M."/>
            <person name="Mascher T."/>
            <person name="Medema M.H."/>
            <person name="Devos D.P."/>
            <person name="Kaster A.-K."/>
            <person name="Ovreas L."/>
            <person name="Rohde M."/>
            <person name="Galperin M.Y."/>
            <person name="Jogler C."/>
        </authorList>
    </citation>
    <scope>NUCLEOTIDE SEQUENCE [LARGE SCALE GENOMIC DNA]</scope>
    <source>
        <strain evidence="3 4">Pla144</strain>
    </source>
</reference>
<feature type="domain" description="Right handed beta helix" evidence="2">
    <location>
        <begin position="1162"/>
        <end position="1331"/>
    </location>
</feature>
<name>A0A5C6CKM1_9BACT</name>
<organism evidence="3 4">
    <name type="scientific">Bythopirellula polymerisocia</name>
    <dbReference type="NCBI Taxonomy" id="2528003"/>
    <lineage>
        <taxon>Bacteria</taxon>
        <taxon>Pseudomonadati</taxon>
        <taxon>Planctomycetota</taxon>
        <taxon>Planctomycetia</taxon>
        <taxon>Pirellulales</taxon>
        <taxon>Lacipirellulaceae</taxon>
        <taxon>Bythopirellula</taxon>
    </lineage>
</organism>
<dbReference type="InterPro" id="IPR039448">
    <property type="entry name" value="Beta_helix"/>
</dbReference>
<dbReference type="PANTHER" id="PTHR11319:SF35">
    <property type="entry name" value="OUTER MEMBRANE PROTEIN PMPC-RELATED"/>
    <property type="match status" value="1"/>
</dbReference>
<dbReference type="InterPro" id="IPR011050">
    <property type="entry name" value="Pectin_lyase_fold/virulence"/>
</dbReference>
<evidence type="ECO:0000313" key="4">
    <source>
        <dbReference type="Proteomes" id="UP000318437"/>
    </source>
</evidence>
<dbReference type="Gene3D" id="2.160.20.10">
    <property type="entry name" value="Single-stranded right-handed beta-helix, Pectin lyase-like"/>
    <property type="match status" value="4"/>
</dbReference>
<feature type="domain" description="Right handed beta helix" evidence="2">
    <location>
        <begin position="655"/>
        <end position="802"/>
    </location>
</feature>
<keyword evidence="4" id="KW-1185">Reference proteome</keyword>
<evidence type="ECO:0000256" key="1">
    <source>
        <dbReference type="ARBA" id="ARBA00016512"/>
    </source>
</evidence>
<dbReference type="EMBL" id="SJPS01000005">
    <property type="protein sequence ID" value="TWU24605.1"/>
    <property type="molecule type" value="Genomic_DNA"/>
</dbReference>
<evidence type="ECO:0000313" key="3">
    <source>
        <dbReference type="EMBL" id="TWU24605.1"/>
    </source>
</evidence>
<dbReference type="PROSITE" id="PS00018">
    <property type="entry name" value="EF_HAND_1"/>
    <property type="match status" value="1"/>
</dbReference>
<dbReference type="Proteomes" id="UP000318437">
    <property type="component" value="Unassembled WGS sequence"/>
</dbReference>
<dbReference type="PANTHER" id="PTHR11319">
    <property type="entry name" value="G PROTEIN-COUPLED RECEPTOR-RELATED"/>
    <property type="match status" value="1"/>
</dbReference>
<accession>A0A5C6CKM1</accession>
<dbReference type="InterPro" id="IPR059226">
    <property type="entry name" value="Choice_anch_Q_dom"/>
</dbReference>
<sequence length="1933" mass="193138">MSRMRRFEWFRRERSSRTKTSPRHDRRLRIESLEDRRMLSFITVTSLTDDLIVGDGVTLREAIYAANLDISVDGSEAGFFADTIIFDASLFATPQTITLSRGDLDITEALTIDARSLPQNVTIDANGLSRIFNITVGAGNVTLDGLSLTGGRTTGDNLNSADLTHAGGGIRFLSDGALTLASSILSGNSTAGTLARGGGIFSLGSVSLISSTLSGNSTAGNYAHGGGIYTSSGVVTLTSSTLSGNSTAGFGADGGGIHFRGSTVTLTSSTISGNSTTGDRSDGGAIYSQGAVTLASSTVSGNSTAGLLADGGGIYSKGAVTLMHSTITDNHANGVSATAGGLWNLDDPVTITNSIVAGNTAGGGSPDIRPGTGIFAVNFSLIGDRAGTGLAEAQAPDASGNLIGSAAGAGIIDPLLGPIANNGGPTQTHALLAGSLAIDAGDPGIALNFAEFDQRGAPFVRVFFSRIDMGAFELHYGFPAQGLVVDTVSDLFDGDFTIGNLALREAVFWANLNPLADTITFDASLSGQTITLGGTELEISEALTIDATALDANVTIDGNMQSRVLHINAATGDFTLAGLNLTGGRTIDGDFTGGGGGIHIRFEYISTLTLTLNNCTVSGNSTTDADASGGGIFSGSGAVTLTDSIVSGNSTAGSNARGSGIYAISGAVTLTNSTVSGNSTTGSAAHGGGIFTASGAVTLMDSTVSGNSTAGFFADGGGILTYSGAVTLTGSTVSGNSTTGNSADSGGIYTRFGDVTLTGSTVSGNSSGNGGGGIHTNSGAVTLTRSTVSDNHSYGNDTYGGGIHTNSGAVTLTRSTVSDNSATESFFSGGGIGTFSGAVTLTGSTVSGNSSGRSGGGIYTRHGDVMLTDSTVSGNSSDSGGGIGTTEGAVTLTSSTVTGNSTYGFGGGVFIRGFATNPTLTIANSIVAGNTAIGAGPDLMPDPDSTLVVDFSLIGDTTDSGITVGTGTGNILNQSALLGPLADNGGSTLTHALMVGSPAIDAGDPDVGPSVFLFDQRGAPFIRVVNNPTIPGFRVDIGAYERQFVAGLNLTVDTNVDENDGVYSAGNLSLREAVGLANGSIGANTILFAATLSGQTITLGGTELLITDTLTIDATALAANVTIDANMQSRVIRFSTNPGDLTLSGLTITGGRTIGEFEDGGGILFGSNSTLTLNSSTVSGNSTTGSNANGGGIRTYGGAVTLTDSTVSGNSTAGALANGGGIRTFQGAVTLTGSTVSGNITTGIGANGGGIFTNTGAVILTGSTVSGNSTTGTFADGGGIFTLYGAVTLTSSTVTGNSAAGWGGGVYSYDSSNNPTLTIANSIVAGNTAVGQGPDLKPDSSSFLNVNFSLIGDTTGSGIFAGTGSGNILNQAPQLGLLANNGGSTLTHALMVGSPAIDAGNPSIVPNPAEFDQRGAPFVRVFDDLAAVGTGIDIGAYERQTLPGLSLVVDTNIDENDGDYSASDLSLREAVDLAAGGLGTDTITFDAALTGSTIFLVHGELVISSDVTLAGLGADVLTIDAQGMSRVIRIFDSATVAISGLTLTGGNDNRGGAIHNSDGGTVNVTSSTISGSSATSGGGAIYNTGTLTVTDSTISGSSVPSSRGGGIFNSGMANVTSSTISGNLAEYGGGIWNHSSGTVTVTSSTISGNSAIDEGGGISNNGNANVTHTIVAGNIAGSDADVFGSLNTNTFNLIGGDPMLGALQDNGGPTETHALLPGSPAIDMGDIAASPGVGNVPLFDQRGDNYGRVQNGRIDIGAFEVQPIAASADFDGDGDVDGRDFLAWQRGLGTSPAAKTDGDADNDLDVDGDDLDVWQLQYGTVPPMVATLAVGEPVESVSLLASTTEDPLTSYQAAIDAAMALNLFEESGEPQLVPLTESPWEQEISYDSMFADDTFLPRGGGTEEVDFGFIDSKDAEEVSEGWLTEEQLEQVFG</sequence>
<gene>
    <name evidence="3" type="ORF">Pla144_34900</name>
</gene>
<dbReference type="SUPFAM" id="SSF51126">
    <property type="entry name" value="Pectin lyase-like"/>
    <property type="match status" value="5"/>
</dbReference>
<dbReference type="InterPro" id="IPR012334">
    <property type="entry name" value="Pectin_lyas_fold"/>
</dbReference>
<dbReference type="InterPro" id="IPR006626">
    <property type="entry name" value="PbH1"/>
</dbReference>
<dbReference type="InterPro" id="IPR018247">
    <property type="entry name" value="EF_Hand_1_Ca_BS"/>
</dbReference>
<dbReference type="RefSeq" id="WP_146451837.1">
    <property type="nucleotide sequence ID" value="NZ_SJPS01000005.1"/>
</dbReference>
<protein>
    <recommendedName>
        <fullName evidence="1">Probable pectate lyase C</fullName>
    </recommendedName>
</protein>